<dbReference type="SUPFAM" id="SSF48452">
    <property type="entry name" value="TPR-like"/>
    <property type="match status" value="1"/>
</dbReference>
<evidence type="ECO:0000313" key="1">
    <source>
        <dbReference type="Ensembl" id="ENSCINP00000022781.2"/>
    </source>
</evidence>
<dbReference type="InParanoid" id="F6XU83"/>
<dbReference type="AlphaFoldDB" id="F6XU83"/>
<dbReference type="EMBL" id="EAAA01002227">
    <property type="status" value="NOT_ANNOTATED_CDS"/>
    <property type="molecule type" value="Genomic_DNA"/>
</dbReference>
<evidence type="ECO:0008006" key="3">
    <source>
        <dbReference type="Google" id="ProtNLM"/>
    </source>
</evidence>
<dbReference type="GeneTree" id="ENSGT00390000009601"/>
<organism evidence="1 2">
    <name type="scientific">Ciona intestinalis</name>
    <name type="common">Transparent sea squirt</name>
    <name type="synonym">Ascidia intestinalis</name>
    <dbReference type="NCBI Taxonomy" id="7719"/>
    <lineage>
        <taxon>Eukaryota</taxon>
        <taxon>Metazoa</taxon>
        <taxon>Chordata</taxon>
        <taxon>Tunicata</taxon>
        <taxon>Ascidiacea</taxon>
        <taxon>Phlebobranchia</taxon>
        <taxon>Cionidae</taxon>
        <taxon>Ciona</taxon>
    </lineage>
</organism>
<reference evidence="1" key="3">
    <citation type="submission" date="2025-08" db="UniProtKB">
        <authorList>
            <consortium name="Ensembl"/>
        </authorList>
    </citation>
    <scope>IDENTIFICATION</scope>
</reference>
<accession>F6XU83</accession>
<keyword evidence="2" id="KW-1185">Reference proteome</keyword>
<evidence type="ECO:0000313" key="2">
    <source>
        <dbReference type="Proteomes" id="UP000008144"/>
    </source>
</evidence>
<dbReference type="HOGENOM" id="CLU_1481462_0_0_1"/>
<protein>
    <recommendedName>
        <fullName evidence="3">Trafficking protein particle complex subunit 11 domain-containing protein</fullName>
    </recommendedName>
</protein>
<dbReference type="Proteomes" id="UP000008144">
    <property type="component" value="Chromosome 5"/>
</dbReference>
<sequence length="182" mass="20668">MCSEAVEPPVGVEKRLYEHGLVMETKGSPYNMMNIKRHLARIHTKMVRDTANNDFIEEGKSVCEELYQVAITCTDQMVAFKCIVYCGKFYAAIGDHAQAIRCYEKFFNVINGCNIDIPFATRAWAVCNFSSSVLKGKVQNLYDKALKLCLHVKASNNPMPLDLTNQLTDLLQELKVCNRCFR</sequence>
<reference evidence="2" key="1">
    <citation type="journal article" date="2002" name="Science">
        <title>The draft genome of Ciona intestinalis: insights into chordate and vertebrate origins.</title>
        <authorList>
            <person name="Dehal P."/>
            <person name="Satou Y."/>
            <person name="Campbell R.K."/>
            <person name="Chapman J."/>
            <person name="Degnan B."/>
            <person name="De Tomaso A."/>
            <person name="Davidson B."/>
            <person name="Di Gregorio A."/>
            <person name="Gelpke M."/>
            <person name="Goodstein D.M."/>
            <person name="Harafuji N."/>
            <person name="Hastings K.E."/>
            <person name="Ho I."/>
            <person name="Hotta K."/>
            <person name="Huang W."/>
            <person name="Kawashima T."/>
            <person name="Lemaire P."/>
            <person name="Martinez D."/>
            <person name="Meinertzhagen I.A."/>
            <person name="Necula S."/>
            <person name="Nonaka M."/>
            <person name="Putnam N."/>
            <person name="Rash S."/>
            <person name="Saiga H."/>
            <person name="Satake M."/>
            <person name="Terry A."/>
            <person name="Yamada L."/>
            <person name="Wang H.G."/>
            <person name="Awazu S."/>
            <person name="Azumi K."/>
            <person name="Boore J."/>
            <person name="Branno M."/>
            <person name="Chin-Bow S."/>
            <person name="DeSantis R."/>
            <person name="Doyle S."/>
            <person name="Francino P."/>
            <person name="Keys D.N."/>
            <person name="Haga S."/>
            <person name="Hayashi H."/>
            <person name="Hino K."/>
            <person name="Imai K.S."/>
            <person name="Inaba K."/>
            <person name="Kano S."/>
            <person name="Kobayashi K."/>
            <person name="Kobayashi M."/>
            <person name="Lee B.I."/>
            <person name="Makabe K.W."/>
            <person name="Manohar C."/>
            <person name="Matassi G."/>
            <person name="Medina M."/>
            <person name="Mochizuki Y."/>
            <person name="Mount S."/>
            <person name="Morishita T."/>
            <person name="Miura S."/>
            <person name="Nakayama A."/>
            <person name="Nishizaka S."/>
            <person name="Nomoto H."/>
            <person name="Ohta F."/>
            <person name="Oishi K."/>
            <person name="Rigoutsos I."/>
            <person name="Sano M."/>
            <person name="Sasaki A."/>
            <person name="Sasakura Y."/>
            <person name="Shoguchi E."/>
            <person name="Shin-i T."/>
            <person name="Spagnuolo A."/>
            <person name="Stainier D."/>
            <person name="Suzuki M.M."/>
            <person name="Tassy O."/>
            <person name="Takatori N."/>
            <person name="Tokuoka M."/>
            <person name="Yagi K."/>
            <person name="Yoshizaki F."/>
            <person name="Wada S."/>
            <person name="Zhang C."/>
            <person name="Hyatt P.D."/>
            <person name="Larimer F."/>
            <person name="Detter C."/>
            <person name="Doggett N."/>
            <person name="Glavina T."/>
            <person name="Hawkins T."/>
            <person name="Richardson P."/>
            <person name="Lucas S."/>
            <person name="Kohara Y."/>
            <person name="Levine M."/>
            <person name="Satoh N."/>
            <person name="Rokhsar D.S."/>
        </authorList>
    </citation>
    <scope>NUCLEOTIDE SEQUENCE [LARGE SCALE GENOMIC DNA]</scope>
</reference>
<reference evidence="1" key="4">
    <citation type="submission" date="2025-09" db="UniProtKB">
        <authorList>
            <consortium name="Ensembl"/>
        </authorList>
    </citation>
    <scope>IDENTIFICATION</scope>
</reference>
<reference evidence="1" key="2">
    <citation type="journal article" date="2008" name="Genome Biol.">
        <title>Improved genome assembly and evidence-based global gene model set for the chordate Ciona intestinalis: new insight into intron and operon populations.</title>
        <authorList>
            <person name="Satou Y."/>
            <person name="Mineta K."/>
            <person name="Ogasawara M."/>
            <person name="Sasakura Y."/>
            <person name="Shoguchi E."/>
            <person name="Ueno K."/>
            <person name="Yamada L."/>
            <person name="Matsumoto J."/>
            <person name="Wasserscheid J."/>
            <person name="Dewar K."/>
            <person name="Wiley G.B."/>
            <person name="Macmil S.L."/>
            <person name="Roe B.A."/>
            <person name="Zeller R.W."/>
            <person name="Hastings K.E."/>
            <person name="Lemaire P."/>
            <person name="Lindquist E."/>
            <person name="Endo T."/>
            <person name="Hotta K."/>
            <person name="Inaba K."/>
        </authorList>
    </citation>
    <scope>NUCLEOTIDE SEQUENCE [LARGE SCALE GENOMIC DNA]</scope>
    <source>
        <strain evidence="1">wild type</strain>
    </source>
</reference>
<dbReference type="InterPro" id="IPR011990">
    <property type="entry name" value="TPR-like_helical_dom_sf"/>
</dbReference>
<proteinExistence type="predicted"/>
<name>F6XU83_CIOIN</name>
<dbReference type="Ensembl" id="ENSCINT00000023027.2">
    <property type="protein sequence ID" value="ENSCINP00000022781.2"/>
    <property type="gene ID" value="ENSCING00000012099.2"/>
</dbReference>